<comment type="caution">
    <text evidence="12">The sequence shown here is derived from an EMBL/GenBank/DDBJ whole genome shotgun (WGS) entry which is preliminary data.</text>
</comment>
<evidence type="ECO:0000313" key="13">
    <source>
        <dbReference type="Proteomes" id="UP001595453"/>
    </source>
</evidence>
<evidence type="ECO:0000256" key="2">
    <source>
        <dbReference type="ARBA" id="ARBA00006434"/>
    </source>
</evidence>
<dbReference type="CDD" id="cd11480">
    <property type="entry name" value="SLC5sbd_u4"/>
    <property type="match status" value="1"/>
</dbReference>
<feature type="transmembrane region" description="Helical" evidence="11">
    <location>
        <begin position="456"/>
        <end position="476"/>
    </location>
</feature>
<evidence type="ECO:0000256" key="11">
    <source>
        <dbReference type="SAM" id="Phobius"/>
    </source>
</evidence>
<proteinExistence type="inferred from homology"/>
<feature type="transmembrane region" description="Helical" evidence="11">
    <location>
        <begin position="115"/>
        <end position="133"/>
    </location>
</feature>
<organism evidence="12 13">
    <name type="scientific">Pseudoalteromonas fenneropenaei</name>
    <dbReference type="NCBI Taxonomy" id="1737459"/>
    <lineage>
        <taxon>Bacteria</taxon>
        <taxon>Pseudomonadati</taxon>
        <taxon>Pseudomonadota</taxon>
        <taxon>Gammaproteobacteria</taxon>
        <taxon>Alteromonadales</taxon>
        <taxon>Pseudoalteromonadaceae</taxon>
        <taxon>Pseudoalteromonas</taxon>
    </lineage>
</organism>
<feature type="transmembrane region" description="Helical" evidence="11">
    <location>
        <begin position="182"/>
        <end position="205"/>
    </location>
</feature>
<keyword evidence="6" id="KW-0769">Symport</keyword>
<evidence type="ECO:0000256" key="8">
    <source>
        <dbReference type="ARBA" id="ARBA00023136"/>
    </source>
</evidence>
<dbReference type="Proteomes" id="UP001595453">
    <property type="component" value="Unassembled WGS sequence"/>
</dbReference>
<feature type="transmembrane region" description="Helical" evidence="11">
    <location>
        <begin position="431"/>
        <end position="450"/>
    </location>
</feature>
<dbReference type="InterPro" id="IPR018212">
    <property type="entry name" value="Na/solute_symporter_CS"/>
</dbReference>
<dbReference type="PANTHER" id="PTHR48086">
    <property type="entry name" value="SODIUM/PROLINE SYMPORTER-RELATED"/>
    <property type="match status" value="1"/>
</dbReference>
<evidence type="ECO:0000256" key="7">
    <source>
        <dbReference type="ARBA" id="ARBA00022989"/>
    </source>
</evidence>
<dbReference type="PROSITE" id="PS00457">
    <property type="entry name" value="NA_SOLUT_SYMP_2"/>
    <property type="match status" value="1"/>
</dbReference>
<name>A0ABV7CNR4_9GAMM</name>
<feature type="transmembrane region" description="Helical" evidence="11">
    <location>
        <begin position="282"/>
        <end position="303"/>
    </location>
</feature>
<feature type="transmembrane region" description="Helical" evidence="11">
    <location>
        <begin position="529"/>
        <end position="548"/>
    </location>
</feature>
<evidence type="ECO:0000256" key="3">
    <source>
        <dbReference type="ARBA" id="ARBA00022448"/>
    </source>
</evidence>
<dbReference type="PROSITE" id="PS50283">
    <property type="entry name" value="NA_SOLUT_SYMP_3"/>
    <property type="match status" value="1"/>
</dbReference>
<dbReference type="InterPro" id="IPR038377">
    <property type="entry name" value="Na/Glc_symporter_sf"/>
</dbReference>
<dbReference type="Pfam" id="PF00474">
    <property type="entry name" value="SSF"/>
    <property type="match status" value="2"/>
</dbReference>
<keyword evidence="5 11" id="KW-0812">Transmembrane</keyword>
<keyword evidence="4" id="KW-1003">Cell membrane</keyword>
<accession>A0ABV7CNR4</accession>
<keyword evidence="3" id="KW-0813">Transport</keyword>
<dbReference type="InterPro" id="IPR001734">
    <property type="entry name" value="Na/solute_symporter"/>
</dbReference>
<keyword evidence="7 11" id="KW-1133">Transmembrane helix</keyword>
<comment type="similarity">
    <text evidence="2 10">Belongs to the sodium:solute symporter (SSF) (TC 2.A.21) family.</text>
</comment>
<feature type="transmembrane region" description="Helical" evidence="11">
    <location>
        <begin position="6"/>
        <end position="25"/>
    </location>
</feature>
<evidence type="ECO:0000313" key="12">
    <source>
        <dbReference type="EMBL" id="MFC3034191.1"/>
    </source>
</evidence>
<evidence type="ECO:0000256" key="1">
    <source>
        <dbReference type="ARBA" id="ARBA00004141"/>
    </source>
</evidence>
<dbReference type="NCBIfam" id="TIGR03648">
    <property type="entry name" value="Na_symport_lg"/>
    <property type="match status" value="1"/>
</dbReference>
<dbReference type="InterPro" id="IPR050277">
    <property type="entry name" value="Sodium:Solute_Symporter"/>
</dbReference>
<reference evidence="13" key="1">
    <citation type="journal article" date="2019" name="Int. J. Syst. Evol. Microbiol.">
        <title>The Global Catalogue of Microorganisms (GCM) 10K type strain sequencing project: providing services to taxonomists for standard genome sequencing and annotation.</title>
        <authorList>
            <consortium name="The Broad Institute Genomics Platform"/>
            <consortium name="The Broad Institute Genome Sequencing Center for Infectious Disease"/>
            <person name="Wu L."/>
            <person name="Ma J."/>
        </authorList>
    </citation>
    <scope>NUCLEOTIDE SEQUENCE [LARGE SCALE GENOMIC DNA]</scope>
    <source>
        <strain evidence="13">KCTC 42730</strain>
    </source>
</reference>
<keyword evidence="9" id="KW-0915">Sodium</keyword>
<dbReference type="PANTHER" id="PTHR48086:SF5">
    <property type="entry name" value="NA(+):SOLUTE SYMPORTER (SSF FAMILY)"/>
    <property type="match status" value="1"/>
</dbReference>
<feature type="transmembrane region" description="Helical" evidence="11">
    <location>
        <begin position="381"/>
        <end position="410"/>
    </location>
</feature>
<keyword evidence="9" id="KW-0406">Ion transport</keyword>
<evidence type="ECO:0000256" key="4">
    <source>
        <dbReference type="ARBA" id="ARBA00022475"/>
    </source>
</evidence>
<feature type="transmembrane region" description="Helical" evidence="11">
    <location>
        <begin position="153"/>
        <end position="170"/>
    </location>
</feature>
<evidence type="ECO:0000256" key="6">
    <source>
        <dbReference type="ARBA" id="ARBA00022847"/>
    </source>
</evidence>
<keyword evidence="13" id="KW-1185">Reference proteome</keyword>
<dbReference type="InterPro" id="IPR019899">
    <property type="entry name" value="Na/solute_symporter_VC_2705"/>
</dbReference>
<feature type="transmembrane region" description="Helical" evidence="11">
    <location>
        <begin position="248"/>
        <end position="270"/>
    </location>
</feature>
<comment type="subcellular location">
    <subcellularLocation>
        <location evidence="1">Membrane</location>
        <topology evidence="1">Multi-pass membrane protein</topology>
    </subcellularLocation>
</comment>
<feature type="transmembrane region" description="Helical" evidence="11">
    <location>
        <begin position="488"/>
        <end position="509"/>
    </location>
</feature>
<gene>
    <name evidence="12" type="ORF">ACFOEE_16920</name>
</gene>
<evidence type="ECO:0000256" key="10">
    <source>
        <dbReference type="RuleBase" id="RU362091"/>
    </source>
</evidence>
<evidence type="ECO:0000256" key="9">
    <source>
        <dbReference type="ARBA" id="ARBA00023201"/>
    </source>
</evidence>
<keyword evidence="9" id="KW-0739">Sodium transport</keyword>
<dbReference type="RefSeq" id="WP_377127016.1">
    <property type="nucleotide sequence ID" value="NZ_JBHRSD010000034.1"/>
</dbReference>
<keyword evidence="8 11" id="KW-0472">Membrane</keyword>
<evidence type="ECO:0000256" key="5">
    <source>
        <dbReference type="ARBA" id="ARBA00022692"/>
    </source>
</evidence>
<dbReference type="EMBL" id="JBHRSD010000034">
    <property type="protein sequence ID" value="MFC3034191.1"/>
    <property type="molecule type" value="Genomic_DNA"/>
</dbReference>
<feature type="transmembrane region" description="Helical" evidence="11">
    <location>
        <begin position="77"/>
        <end position="95"/>
    </location>
</feature>
<dbReference type="Gene3D" id="1.20.1730.10">
    <property type="entry name" value="Sodium/glucose cotransporter"/>
    <property type="match status" value="1"/>
</dbReference>
<sequence length="574" mass="61141">MDVQGYTFLLVGLSFALYIGIAIWARAGSTKEFYVAGGGVPPVANGMATAADWMSAASFISMAGIISFAGYDGGVYLMGWTGGYVLLALCLAPYLRKFGKFTVPDFIGDRYYSQLARIVAILCAIFICFTYIAGQMRGVGVVFSRFLEVDIETGVYIGMVIVFFYAVLGGMKGITYTQVAQYCVLVFAYLVPAIFISLMMTGHLLPQTGFGGTLADGSGMYLMDKLDGLSTELGFAQYTEGSKSMIDVFAITAALMVGTAGLPHVIVRFFTVPRVKDTRISAAWTLVFIAIVYTTAPAVAAFARVNMIDTINGKDGNGTLYEEAPAWVKNWERTGLITFKDKNGDGKMFYSAGNINDPKSANEVNIDRDIMVLANPEIANLPAWVVALVAAGGIAAALSTTAGLLLVISTSVSHDLLKRTINPDISDKQELFAARLAAMVAIAISAYFGINPPGFVASVVAFAFGLAASSFFPAIIMGIFSKRMNKEGAISGMVAGIVFTAAYIIYFKFVSPELNTPANWLFGISPEGIGTVGMIVNFVVAAVVLKLTKETPADVQAMVESIRNPKGSGTAHAH</sequence>
<protein>
    <submittedName>
        <fullName evidence="12">Sodium:solute symporter family protein</fullName>
    </submittedName>
</protein>